<keyword evidence="3" id="KW-1185">Reference proteome</keyword>
<feature type="region of interest" description="Disordered" evidence="1">
    <location>
        <begin position="72"/>
        <end position="92"/>
    </location>
</feature>
<feature type="compositionally biased region" description="Polar residues" evidence="1">
    <location>
        <begin position="72"/>
        <end position="84"/>
    </location>
</feature>
<gene>
    <name evidence="2" type="ORF">MUG09_09540</name>
</gene>
<sequence>MNTHLQYGTNLKVMVAALSSFGMVGASRICELVEVLAGVSLTAATDRVTMITVNPKRSVEASLQGAWSHTTAGAPTTMTHSSMQPMHAAAHT</sequence>
<evidence type="ECO:0000313" key="2">
    <source>
        <dbReference type="EMBL" id="UOM49800.1"/>
    </source>
</evidence>
<name>A0ABY4D745_9SPIR</name>
<reference evidence="3" key="1">
    <citation type="journal article" date="2024" name="J Bioinform Genom">
        <title>Complete genome sequence of the type strain bacterium Sphaerochaeta associata GLS2t (VKM B-2742)t.</title>
        <authorList>
            <person name="Troshina O.Y."/>
            <person name="Tepeeva A.N."/>
            <person name="Arzamasceva V.O."/>
            <person name="Whitman W.B."/>
            <person name="Varghese N."/>
            <person name="Shapiro N."/>
            <person name="Woyke T."/>
            <person name="Kripides N.C."/>
            <person name="Vasilenko O.V."/>
        </authorList>
    </citation>
    <scope>NUCLEOTIDE SEQUENCE [LARGE SCALE GENOMIC DNA]</scope>
    <source>
        <strain evidence="3">GLS2T</strain>
    </source>
</reference>
<dbReference type="RefSeq" id="WP_244771194.1">
    <property type="nucleotide sequence ID" value="NZ_CP094929.1"/>
</dbReference>
<dbReference type="Proteomes" id="UP000829708">
    <property type="component" value="Chromosome"/>
</dbReference>
<evidence type="ECO:0000313" key="3">
    <source>
        <dbReference type="Proteomes" id="UP000829708"/>
    </source>
</evidence>
<organism evidence="2 3">
    <name type="scientific">Sphaerochaeta associata</name>
    <dbReference type="NCBI Taxonomy" id="1129264"/>
    <lineage>
        <taxon>Bacteria</taxon>
        <taxon>Pseudomonadati</taxon>
        <taxon>Spirochaetota</taxon>
        <taxon>Spirochaetia</taxon>
        <taxon>Spirochaetales</taxon>
        <taxon>Sphaerochaetaceae</taxon>
        <taxon>Sphaerochaeta</taxon>
    </lineage>
</organism>
<protein>
    <submittedName>
        <fullName evidence="2">Uncharacterized protein</fullName>
    </submittedName>
</protein>
<accession>A0ABY4D745</accession>
<dbReference type="EMBL" id="CP094929">
    <property type="protein sequence ID" value="UOM49800.1"/>
    <property type="molecule type" value="Genomic_DNA"/>
</dbReference>
<evidence type="ECO:0000256" key="1">
    <source>
        <dbReference type="SAM" id="MobiDB-lite"/>
    </source>
</evidence>
<proteinExistence type="predicted"/>